<accession>A0A2H0YNZ9</accession>
<protein>
    <submittedName>
        <fullName evidence="2">Uncharacterized protein</fullName>
    </submittedName>
</protein>
<gene>
    <name evidence="2" type="ORF">COT32_01070</name>
</gene>
<reference evidence="3" key="1">
    <citation type="submission" date="2017-09" db="EMBL/GenBank/DDBJ databases">
        <title>Depth-based differentiation of microbial function through sediment-hosted aquifers and enrichment of novel symbionts in the deep terrestrial subsurface.</title>
        <authorList>
            <person name="Probst A.J."/>
            <person name="Ladd B."/>
            <person name="Jarett J.K."/>
            <person name="Geller-Mcgrath D.E."/>
            <person name="Sieber C.M.K."/>
            <person name="Emerson J.B."/>
            <person name="Anantharaman K."/>
            <person name="Thomas B.C."/>
            <person name="Malmstrom R."/>
            <person name="Stieglmeier M."/>
            <person name="Klingl A."/>
            <person name="Woyke T."/>
            <person name="Ryan C.M."/>
            <person name="Banfield J.F."/>
        </authorList>
    </citation>
    <scope>NUCLEOTIDE SEQUENCE [LARGE SCALE GENOMIC DNA]</scope>
</reference>
<keyword evidence="1" id="KW-1133">Transmembrane helix</keyword>
<keyword evidence="1" id="KW-0472">Membrane</keyword>
<keyword evidence="1" id="KW-0812">Transmembrane</keyword>
<evidence type="ECO:0000313" key="3">
    <source>
        <dbReference type="Proteomes" id="UP000231472"/>
    </source>
</evidence>
<dbReference type="EMBL" id="PEYC01000021">
    <property type="protein sequence ID" value="PIS40190.1"/>
    <property type="molecule type" value="Genomic_DNA"/>
</dbReference>
<feature type="transmembrane region" description="Helical" evidence="1">
    <location>
        <begin position="23"/>
        <end position="43"/>
    </location>
</feature>
<organism evidence="2 3">
    <name type="scientific">Candidatus Nealsonbacteria bacterium CG08_land_8_20_14_0_20_36_22</name>
    <dbReference type="NCBI Taxonomy" id="1974704"/>
    <lineage>
        <taxon>Bacteria</taxon>
        <taxon>Candidatus Nealsoniibacteriota</taxon>
    </lineage>
</organism>
<evidence type="ECO:0000313" key="2">
    <source>
        <dbReference type="EMBL" id="PIS40190.1"/>
    </source>
</evidence>
<name>A0A2H0YNZ9_9BACT</name>
<dbReference type="AlphaFoldDB" id="A0A2H0YNZ9"/>
<sequence>MKIKTKKAKNFLGKLPWFLAEHAFLTCLVLFFVSLIFGTLLFYKYNILAQRVKPGELSQSFLLKEDVYQEVLNVWQKEEEKFQEADFREYPNPFQD</sequence>
<evidence type="ECO:0000256" key="1">
    <source>
        <dbReference type="SAM" id="Phobius"/>
    </source>
</evidence>
<proteinExistence type="predicted"/>
<comment type="caution">
    <text evidence="2">The sequence shown here is derived from an EMBL/GenBank/DDBJ whole genome shotgun (WGS) entry which is preliminary data.</text>
</comment>
<dbReference type="Proteomes" id="UP000231472">
    <property type="component" value="Unassembled WGS sequence"/>
</dbReference>